<name>A0A0G9ML85_9SPHN</name>
<proteinExistence type="predicted"/>
<dbReference type="STRING" id="502682.BMF35_a0427"/>
<dbReference type="OrthoDB" id="9981473at2"/>
<protein>
    <submittedName>
        <fullName evidence="1">Uncharacterized protein</fullName>
    </submittedName>
</protein>
<sequence>MTERPDGSTPTTIGWMLIIIGVMSALMANSADSNEGFYLALFFANLGIGLGVLLCSLGYLARAIWFLPGRTLEAEQAYAEPQKEEATCAYCKKVIAGPAQPCSAVDPQALQATVERIDDDECLRALHAEGLLLSDDRQD</sequence>
<keyword evidence="2" id="KW-1185">Reference proteome</keyword>
<evidence type="ECO:0000313" key="1">
    <source>
        <dbReference type="EMBL" id="KLE31374.1"/>
    </source>
</evidence>
<dbReference type="AlphaFoldDB" id="A0A0G9ML85"/>
<evidence type="ECO:0000313" key="2">
    <source>
        <dbReference type="Proteomes" id="UP000053070"/>
    </source>
</evidence>
<comment type="caution">
    <text evidence="1">The sequence shown here is derived from an EMBL/GenBank/DDBJ whole genome shotgun (WGS) entry which is preliminary data.</text>
</comment>
<dbReference type="EMBL" id="LBHC01000002">
    <property type="protein sequence ID" value="KLE31374.1"/>
    <property type="molecule type" value="Genomic_DNA"/>
</dbReference>
<gene>
    <name evidence="1" type="ORF">AAW01_07150</name>
</gene>
<dbReference type="KEGG" id="egn:BMF35_a0427"/>
<dbReference type="Proteomes" id="UP000053070">
    <property type="component" value="Unassembled WGS sequence"/>
</dbReference>
<accession>A0A0G9ML85</accession>
<reference evidence="1 2" key="1">
    <citation type="submission" date="2015-04" db="EMBL/GenBank/DDBJ databases">
        <title>The draft genome sequence of Erythrobacr gangjinensis K7-2.</title>
        <authorList>
            <person name="Zhuang L."/>
            <person name="Liu Y."/>
            <person name="Shao Z."/>
        </authorList>
    </citation>
    <scope>NUCLEOTIDE SEQUENCE [LARGE SCALE GENOMIC DNA]</scope>
    <source>
        <strain evidence="1 2">K7-2</strain>
    </source>
</reference>
<dbReference type="PATRIC" id="fig|502682.8.peg.1457"/>
<dbReference type="RefSeq" id="WP_047006725.1">
    <property type="nucleotide sequence ID" value="NZ_CP018097.1"/>
</dbReference>
<organism evidence="1 2">
    <name type="scientific">Aurantiacibacter gangjinensis</name>
    <dbReference type="NCBI Taxonomy" id="502682"/>
    <lineage>
        <taxon>Bacteria</taxon>
        <taxon>Pseudomonadati</taxon>
        <taxon>Pseudomonadota</taxon>
        <taxon>Alphaproteobacteria</taxon>
        <taxon>Sphingomonadales</taxon>
        <taxon>Erythrobacteraceae</taxon>
        <taxon>Aurantiacibacter</taxon>
    </lineage>
</organism>